<evidence type="ECO:0000313" key="4">
    <source>
        <dbReference type="Proteomes" id="UP000298715"/>
    </source>
</evidence>
<dbReference type="Proteomes" id="UP000298715">
    <property type="component" value="Chromosome"/>
</dbReference>
<dbReference type="SUPFAM" id="SSF50249">
    <property type="entry name" value="Nucleic acid-binding proteins"/>
    <property type="match status" value="1"/>
</dbReference>
<keyword evidence="1 2" id="KW-0238">DNA-binding</keyword>
<name>A0ABX5UCQ9_SPIME</name>
<dbReference type="Pfam" id="PF00436">
    <property type="entry name" value="SSB"/>
    <property type="match status" value="1"/>
</dbReference>
<dbReference type="GO" id="GO:0003677">
    <property type="term" value="F:DNA binding"/>
    <property type="evidence" value="ECO:0007669"/>
    <property type="project" value="UniProtKB-KW"/>
</dbReference>
<evidence type="ECO:0000313" key="3">
    <source>
        <dbReference type="EMBL" id="QCO23712.1"/>
    </source>
</evidence>
<dbReference type="Gene3D" id="2.40.50.140">
    <property type="entry name" value="Nucleic acid-binding proteins"/>
    <property type="match status" value="1"/>
</dbReference>
<evidence type="ECO:0000256" key="2">
    <source>
        <dbReference type="PROSITE-ProRule" id="PRU00252"/>
    </source>
</evidence>
<dbReference type="EMBL" id="CP029202">
    <property type="protein sequence ID" value="QCO23712.1"/>
    <property type="molecule type" value="Genomic_DNA"/>
</dbReference>
<gene>
    <name evidence="3" type="ORF">SRED_002183</name>
</gene>
<dbReference type="InterPro" id="IPR012340">
    <property type="entry name" value="NA-bd_OB-fold"/>
</dbReference>
<proteinExistence type="predicted"/>
<sequence length="87" mass="10179">MNQVILVGQVEGTYEIIYDKKEAERKLMKFLLKIQRPFKNKDGNYDSDLVNVKVWTNNIDDLDISLRDKAIIAVKGRIQSFRSNNFD</sequence>
<protein>
    <submittedName>
        <fullName evidence="3">Single-stranded DNA-binding protein</fullName>
    </submittedName>
</protein>
<dbReference type="PROSITE" id="PS50935">
    <property type="entry name" value="SSB"/>
    <property type="match status" value="1"/>
</dbReference>
<keyword evidence="4" id="KW-1185">Reference proteome</keyword>
<reference evidence="3 4" key="1">
    <citation type="submission" date="2018-05" db="EMBL/GenBank/DDBJ databases">
        <title>Compelete Genome Sequence of Spiroplasma melliferum.</title>
        <authorList>
            <person name="Davis R.E."/>
            <person name="Shao J.Y."/>
            <person name="Zhao Y."/>
            <person name="Gasparich G.E."/>
        </authorList>
    </citation>
    <scope>NUCLEOTIDE SEQUENCE [LARGE SCALE GENOMIC DNA]</scope>
    <source>
        <strain evidence="3 4">AS576</strain>
    </source>
</reference>
<accession>A0ABX5UCQ9</accession>
<organism evidence="3 4">
    <name type="scientific">Spiroplasma melliferum</name>
    <dbReference type="NCBI Taxonomy" id="2134"/>
    <lineage>
        <taxon>Bacteria</taxon>
        <taxon>Bacillati</taxon>
        <taxon>Mycoplasmatota</taxon>
        <taxon>Mollicutes</taxon>
        <taxon>Entomoplasmatales</taxon>
        <taxon>Spiroplasmataceae</taxon>
        <taxon>Spiroplasma</taxon>
    </lineage>
</organism>
<evidence type="ECO:0000256" key="1">
    <source>
        <dbReference type="ARBA" id="ARBA00023125"/>
    </source>
</evidence>
<dbReference type="InterPro" id="IPR000424">
    <property type="entry name" value="Primosome_PriB/ssb"/>
</dbReference>